<protein>
    <recommendedName>
        <fullName evidence="2">Fungal-type protein kinase domain-containing protein</fullName>
    </recommendedName>
</protein>
<evidence type="ECO:0000313" key="4">
    <source>
        <dbReference type="Proteomes" id="UP000230002"/>
    </source>
</evidence>
<accession>A0A2G8RT87</accession>
<proteinExistence type="predicted"/>
<feature type="region of interest" description="Disordered" evidence="1">
    <location>
        <begin position="166"/>
        <end position="211"/>
    </location>
</feature>
<organism evidence="3 4">
    <name type="scientific">Ganoderma sinense ZZ0214-1</name>
    <dbReference type="NCBI Taxonomy" id="1077348"/>
    <lineage>
        <taxon>Eukaryota</taxon>
        <taxon>Fungi</taxon>
        <taxon>Dikarya</taxon>
        <taxon>Basidiomycota</taxon>
        <taxon>Agaricomycotina</taxon>
        <taxon>Agaricomycetes</taxon>
        <taxon>Polyporales</taxon>
        <taxon>Polyporaceae</taxon>
        <taxon>Ganoderma</taxon>
    </lineage>
</organism>
<evidence type="ECO:0000256" key="1">
    <source>
        <dbReference type="SAM" id="MobiDB-lite"/>
    </source>
</evidence>
<feature type="compositionally biased region" description="Acidic residues" evidence="1">
    <location>
        <begin position="185"/>
        <end position="202"/>
    </location>
</feature>
<feature type="domain" description="Fungal-type protein kinase" evidence="2">
    <location>
        <begin position="215"/>
        <end position="302"/>
    </location>
</feature>
<name>A0A2G8RT87_9APHY</name>
<comment type="caution">
    <text evidence="3">The sequence shown here is derived from an EMBL/GenBank/DDBJ whole genome shotgun (WGS) entry which is preliminary data.</text>
</comment>
<dbReference type="Proteomes" id="UP000230002">
    <property type="component" value="Unassembled WGS sequence"/>
</dbReference>
<evidence type="ECO:0000259" key="2">
    <source>
        <dbReference type="Pfam" id="PF17667"/>
    </source>
</evidence>
<dbReference type="AlphaFoldDB" id="A0A2G8RT87"/>
<reference evidence="3 4" key="1">
    <citation type="journal article" date="2015" name="Sci. Rep.">
        <title>Chromosome-level genome map provides insights into diverse defense mechanisms in the medicinal fungus Ganoderma sinense.</title>
        <authorList>
            <person name="Zhu Y."/>
            <person name="Xu J."/>
            <person name="Sun C."/>
            <person name="Zhou S."/>
            <person name="Xu H."/>
            <person name="Nelson D.R."/>
            <person name="Qian J."/>
            <person name="Song J."/>
            <person name="Luo H."/>
            <person name="Xiang L."/>
            <person name="Li Y."/>
            <person name="Xu Z."/>
            <person name="Ji A."/>
            <person name="Wang L."/>
            <person name="Lu S."/>
            <person name="Hayward A."/>
            <person name="Sun W."/>
            <person name="Li X."/>
            <person name="Schwartz D.C."/>
            <person name="Wang Y."/>
            <person name="Chen S."/>
        </authorList>
    </citation>
    <scope>NUCLEOTIDE SEQUENCE [LARGE SCALE GENOMIC DNA]</scope>
    <source>
        <strain evidence="3 4">ZZ0214-1</strain>
    </source>
</reference>
<keyword evidence="4" id="KW-1185">Reference proteome</keyword>
<dbReference type="EMBL" id="AYKW01000056">
    <property type="protein sequence ID" value="PIL24568.1"/>
    <property type="molecule type" value="Genomic_DNA"/>
</dbReference>
<dbReference type="InterPro" id="IPR040976">
    <property type="entry name" value="Pkinase_fungal"/>
</dbReference>
<dbReference type="STRING" id="1077348.A0A2G8RT87"/>
<dbReference type="OrthoDB" id="2802734at2759"/>
<dbReference type="Pfam" id="PF17667">
    <property type="entry name" value="Pkinase_fungal"/>
    <property type="match status" value="1"/>
</dbReference>
<gene>
    <name evidence="3" type="ORF">GSI_12452</name>
</gene>
<evidence type="ECO:0000313" key="3">
    <source>
        <dbReference type="EMBL" id="PIL24568.1"/>
    </source>
</evidence>
<sequence>MREVDAQTFSDMVPGSPPIAADREKFLKPNFTKKNMSEYAIGIQLTKTIKSVFQTAASDGMRVLHSPPHKVSGCLYQMSDAFNRVGIYLDNETARRATTLSAADGAKKLTREQVESGDFGRHSWHWIAVLGVVKGFHNPECAFDMGRAPSMSSDFIFEEDSDWLDSDDDAEGVQPPSVPNALLDSMDDEDGSSDTSSDDGDSEPCTGRAGTKESAVSELADFMYNLATRQHRTFTYGFYVQWRRARLLYFDRTGILVSESFDWTKPTSPLHDFVWKLAHMTPTELGYDPTAQQASFEDMVKVYQKAMDPLLSEAIRGYINSAFFSTTEQSDLDQFPIYKLTVPTPHSSPEEEFLDSERRLLPAAAQESQRAFLVGRPHFTAEDLIGQIRAATSPSTSRRSDSAS</sequence>